<organism evidence="2 3">
    <name type="scientific">Epidermidibacterium keratini</name>
    <dbReference type="NCBI Taxonomy" id="1891644"/>
    <lineage>
        <taxon>Bacteria</taxon>
        <taxon>Bacillati</taxon>
        <taxon>Actinomycetota</taxon>
        <taxon>Actinomycetes</taxon>
        <taxon>Sporichthyales</taxon>
        <taxon>Sporichthyaceae</taxon>
        <taxon>Epidermidibacterium</taxon>
    </lineage>
</organism>
<dbReference type="KEGG" id="eke:EK0264_15340"/>
<proteinExistence type="predicted"/>
<accession>A0A7L4YQV1</accession>
<name>A0A7L4YQV1_9ACTN</name>
<evidence type="ECO:0000313" key="2">
    <source>
        <dbReference type="EMBL" id="QHC01526.1"/>
    </source>
</evidence>
<keyword evidence="3" id="KW-1185">Reference proteome</keyword>
<protein>
    <submittedName>
        <fullName evidence="2">Uncharacterized protein</fullName>
    </submittedName>
</protein>
<dbReference type="Proteomes" id="UP000463857">
    <property type="component" value="Chromosome"/>
</dbReference>
<dbReference type="OrthoDB" id="4936366at2"/>
<dbReference type="InParanoid" id="A0A7L4YQV1"/>
<dbReference type="EMBL" id="CP047156">
    <property type="protein sequence ID" value="QHC01526.1"/>
    <property type="molecule type" value="Genomic_DNA"/>
</dbReference>
<sequence length="317" mass="34153">MNHSHASTAPRTEAQSYDGDRYSDQFQPPGNTGRVRPAQRSGPAGLSATELRAMWRTASKERGWSYPTDWWCPVVDAVTESVVSDGDISERCRRLGWARAAAGVPMKETLDDVLALGRLVRSLAAHPSGGDERGTEVDIVELLQVAAEGWAEHVESDIAVTPTGADPLTQLADLSYLSVRLGEIYAGAEYDGVSACEQYALVVASLLGPLDMADSDAKQYLSRVETWDAMHQMAQLADNLKSVFASGETIALAGPTTAVVLVRRTALLSSRIGALRELLEDGRLVRTPQQSPAVGVWVEGLPASLRSARALLTELKR</sequence>
<gene>
    <name evidence="2" type="ORF">EK0264_15340</name>
</gene>
<reference evidence="2 3" key="1">
    <citation type="journal article" date="2018" name="Int. J. Syst. Evol. Microbiol.">
        <title>Epidermidibacterium keratini gen. nov., sp. nov., a member of the family Sporichthyaceae, isolated from keratin epidermis.</title>
        <authorList>
            <person name="Lee D.G."/>
            <person name="Trujillo M.E."/>
            <person name="Kang S."/>
            <person name="Nam J.J."/>
            <person name="Kim Y.J."/>
        </authorList>
    </citation>
    <scope>NUCLEOTIDE SEQUENCE [LARGE SCALE GENOMIC DNA]</scope>
    <source>
        <strain evidence="2 3">EPI-7</strain>
    </source>
</reference>
<feature type="region of interest" description="Disordered" evidence="1">
    <location>
        <begin position="1"/>
        <end position="47"/>
    </location>
</feature>
<dbReference type="RefSeq" id="WP_159546661.1">
    <property type="nucleotide sequence ID" value="NZ_CP047156.1"/>
</dbReference>
<feature type="compositionally biased region" description="Polar residues" evidence="1">
    <location>
        <begin position="1"/>
        <end position="15"/>
    </location>
</feature>
<evidence type="ECO:0000313" key="3">
    <source>
        <dbReference type="Proteomes" id="UP000463857"/>
    </source>
</evidence>
<dbReference type="AlphaFoldDB" id="A0A7L4YQV1"/>
<evidence type="ECO:0000256" key="1">
    <source>
        <dbReference type="SAM" id="MobiDB-lite"/>
    </source>
</evidence>